<dbReference type="InterPro" id="IPR001204">
    <property type="entry name" value="Phos_transporter"/>
</dbReference>
<name>A0A9W6TS00_9STRA</name>
<keyword evidence="4 7" id="KW-0812">Transmembrane</keyword>
<proteinExistence type="predicted"/>
<dbReference type="PANTHER" id="PTHR11101:SF80">
    <property type="entry name" value="PHOSPHATE TRANSPORTER"/>
    <property type="match status" value="1"/>
</dbReference>
<keyword evidence="6 7" id="KW-0472">Membrane</keyword>
<evidence type="ECO:0000256" key="1">
    <source>
        <dbReference type="ARBA" id="ARBA00004141"/>
    </source>
</evidence>
<keyword evidence="2" id="KW-0813">Transport</keyword>
<evidence type="ECO:0000256" key="4">
    <source>
        <dbReference type="ARBA" id="ARBA00022692"/>
    </source>
</evidence>
<dbReference type="EMBL" id="BSXW01000305">
    <property type="protein sequence ID" value="GMF18047.1"/>
    <property type="molecule type" value="Genomic_DNA"/>
</dbReference>
<evidence type="ECO:0000256" key="3">
    <source>
        <dbReference type="ARBA" id="ARBA00022592"/>
    </source>
</evidence>
<evidence type="ECO:0000313" key="8">
    <source>
        <dbReference type="EMBL" id="GMF18047.1"/>
    </source>
</evidence>
<evidence type="ECO:0000256" key="6">
    <source>
        <dbReference type="ARBA" id="ARBA00023136"/>
    </source>
</evidence>
<dbReference type="GO" id="GO:0016020">
    <property type="term" value="C:membrane"/>
    <property type="evidence" value="ECO:0007669"/>
    <property type="project" value="UniProtKB-SubCell"/>
</dbReference>
<reference evidence="8" key="1">
    <citation type="submission" date="2023-04" db="EMBL/GenBank/DDBJ databases">
        <title>Phytophthora lilii NBRC 32176.</title>
        <authorList>
            <person name="Ichikawa N."/>
            <person name="Sato H."/>
            <person name="Tonouchi N."/>
        </authorList>
    </citation>
    <scope>NUCLEOTIDE SEQUENCE</scope>
    <source>
        <strain evidence="8">NBRC 32176</strain>
    </source>
</reference>
<dbReference type="GO" id="GO:0005315">
    <property type="term" value="F:phosphate transmembrane transporter activity"/>
    <property type="evidence" value="ECO:0007669"/>
    <property type="project" value="InterPro"/>
</dbReference>
<feature type="transmembrane region" description="Helical" evidence="7">
    <location>
        <begin position="39"/>
        <end position="56"/>
    </location>
</feature>
<evidence type="ECO:0000313" key="9">
    <source>
        <dbReference type="Proteomes" id="UP001165083"/>
    </source>
</evidence>
<sequence length="250" mass="26727">MSAQVVSCAVGVGDCAMDDTGATCANYNDRYWSLQSSEWMLVFGFILMAAMAWQVGANDVANAFGTSVGSRAISCKTACLIGGAANWLGAASLGYGVSKQGAECVAIGANSLRDVDFLRLLYDLPKLDSYLQNPQGYNGWQAVAYLLVMVASLESFAHGANDTANATAPVAAIFNVYDNGFDGYSNRETPVWIMTIAGCFLCLGIIFQGAPVMETIGKRISHVDMHRGFAMELSSKVTVAMELWSGRWCL</sequence>
<organism evidence="8 9">
    <name type="scientific">Phytophthora lilii</name>
    <dbReference type="NCBI Taxonomy" id="2077276"/>
    <lineage>
        <taxon>Eukaryota</taxon>
        <taxon>Sar</taxon>
        <taxon>Stramenopiles</taxon>
        <taxon>Oomycota</taxon>
        <taxon>Peronosporomycetes</taxon>
        <taxon>Peronosporales</taxon>
        <taxon>Peronosporaceae</taxon>
        <taxon>Phytophthora</taxon>
    </lineage>
</organism>
<dbReference type="PANTHER" id="PTHR11101">
    <property type="entry name" value="PHOSPHATE TRANSPORTER"/>
    <property type="match status" value="1"/>
</dbReference>
<protein>
    <submittedName>
        <fullName evidence="8">Unnamed protein product</fullName>
    </submittedName>
</protein>
<keyword evidence="3" id="KW-0592">Phosphate transport</keyword>
<keyword evidence="5 7" id="KW-1133">Transmembrane helix</keyword>
<gene>
    <name evidence="8" type="ORF">Plil01_000669200</name>
</gene>
<comment type="caution">
    <text evidence="8">The sequence shown here is derived from an EMBL/GenBank/DDBJ whole genome shotgun (WGS) entry which is preliminary data.</text>
</comment>
<dbReference type="Pfam" id="PF01384">
    <property type="entry name" value="PHO4"/>
    <property type="match status" value="2"/>
</dbReference>
<dbReference type="OrthoDB" id="67021at2759"/>
<feature type="transmembrane region" description="Helical" evidence="7">
    <location>
        <begin position="191"/>
        <end position="210"/>
    </location>
</feature>
<comment type="subcellular location">
    <subcellularLocation>
        <location evidence="1">Membrane</location>
        <topology evidence="1">Multi-pass membrane protein</topology>
    </subcellularLocation>
</comment>
<evidence type="ECO:0000256" key="5">
    <source>
        <dbReference type="ARBA" id="ARBA00022989"/>
    </source>
</evidence>
<evidence type="ECO:0000256" key="2">
    <source>
        <dbReference type="ARBA" id="ARBA00022448"/>
    </source>
</evidence>
<dbReference type="Proteomes" id="UP001165083">
    <property type="component" value="Unassembled WGS sequence"/>
</dbReference>
<dbReference type="GO" id="GO:0035435">
    <property type="term" value="P:phosphate ion transmembrane transport"/>
    <property type="evidence" value="ECO:0007669"/>
    <property type="project" value="TreeGrafter"/>
</dbReference>
<keyword evidence="9" id="KW-1185">Reference proteome</keyword>
<dbReference type="AlphaFoldDB" id="A0A9W6TS00"/>
<accession>A0A9W6TS00</accession>
<evidence type="ECO:0000256" key="7">
    <source>
        <dbReference type="SAM" id="Phobius"/>
    </source>
</evidence>